<proteinExistence type="predicted"/>
<dbReference type="AlphaFoldDB" id="M7TW82"/>
<keyword evidence="2" id="KW-1185">Reference proteome</keyword>
<gene>
    <name evidence="1" type="ORF">UCREL1_2040</name>
</gene>
<sequence length="275" mass="31113">MQAKCWPHEWFEEETGNDISTWEFTFPAFAVVMDMRGYIQHRIDEATESGDSARHFLNSKGGRPLLFFSVYLTGQEPKPEMTKFLLEQDEDIKAKFTVIESLMINESLRTGSPHLGTTKLLLDYGADPNSRYIPHPGVPEIFYPLIHIVAHMMNIDLGPRLQAMKNPKIKGADLNGADFAGRTLVEVLHWGDKEIPPQDWDLLLRHGAKITQSMVSARYHKQRIWNLRESFDAIEPSSTETGLSGIGQRATESADEGGSLISVNIFHHWVHSEDA</sequence>
<evidence type="ECO:0000313" key="2">
    <source>
        <dbReference type="Proteomes" id="UP000012174"/>
    </source>
</evidence>
<accession>M7TW82</accession>
<evidence type="ECO:0000313" key="1">
    <source>
        <dbReference type="EMBL" id="EMR70920.1"/>
    </source>
</evidence>
<organism evidence="1 2">
    <name type="scientific">Eutypa lata (strain UCR-EL1)</name>
    <name type="common">Grapevine dieback disease fungus</name>
    <name type="synonym">Eutypa armeniacae</name>
    <dbReference type="NCBI Taxonomy" id="1287681"/>
    <lineage>
        <taxon>Eukaryota</taxon>
        <taxon>Fungi</taxon>
        <taxon>Dikarya</taxon>
        <taxon>Ascomycota</taxon>
        <taxon>Pezizomycotina</taxon>
        <taxon>Sordariomycetes</taxon>
        <taxon>Xylariomycetidae</taxon>
        <taxon>Xylariales</taxon>
        <taxon>Diatrypaceae</taxon>
        <taxon>Eutypa</taxon>
    </lineage>
</organism>
<dbReference type="OrthoDB" id="5375247at2759"/>
<dbReference type="HOGENOM" id="CLU_1012050_0_0_1"/>
<protein>
    <submittedName>
        <fullName evidence="1">Putative ankyrin repeat protein</fullName>
    </submittedName>
</protein>
<dbReference type="EMBL" id="KB705743">
    <property type="protein sequence ID" value="EMR70920.1"/>
    <property type="molecule type" value="Genomic_DNA"/>
</dbReference>
<dbReference type="Proteomes" id="UP000012174">
    <property type="component" value="Unassembled WGS sequence"/>
</dbReference>
<dbReference type="KEGG" id="ela:UCREL1_2040"/>
<dbReference type="SUPFAM" id="SSF48403">
    <property type="entry name" value="Ankyrin repeat"/>
    <property type="match status" value="1"/>
</dbReference>
<dbReference type="InterPro" id="IPR036770">
    <property type="entry name" value="Ankyrin_rpt-contain_sf"/>
</dbReference>
<reference evidence="2" key="1">
    <citation type="journal article" date="2013" name="Genome Announc.">
        <title>Draft genome sequence of the grapevine dieback fungus Eutypa lata UCR-EL1.</title>
        <authorList>
            <person name="Blanco-Ulate B."/>
            <person name="Rolshausen P.E."/>
            <person name="Cantu D."/>
        </authorList>
    </citation>
    <scope>NUCLEOTIDE SEQUENCE [LARGE SCALE GENOMIC DNA]</scope>
    <source>
        <strain evidence="2">UCR-EL1</strain>
    </source>
</reference>
<name>M7TW82_EUTLA</name>